<dbReference type="GO" id="GO:0071766">
    <property type="term" value="P:Actinobacterium-type cell wall biogenesis"/>
    <property type="evidence" value="ECO:0007669"/>
    <property type="project" value="UniProtKB-ARBA"/>
</dbReference>
<dbReference type="InterPro" id="IPR020845">
    <property type="entry name" value="AMP-binding_CS"/>
</dbReference>
<gene>
    <name evidence="8" type="ORF">CY0110_07866</name>
</gene>
<evidence type="ECO:0000259" key="7">
    <source>
        <dbReference type="Pfam" id="PF23024"/>
    </source>
</evidence>
<accession>A3IW78</accession>
<keyword evidence="4" id="KW-0443">Lipid metabolism</keyword>
<evidence type="ECO:0000313" key="9">
    <source>
        <dbReference type="Proteomes" id="UP000003781"/>
    </source>
</evidence>
<dbReference type="GO" id="GO:0016874">
    <property type="term" value="F:ligase activity"/>
    <property type="evidence" value="ECO:0007669"/>
    <property type="project" value="UniProtKB-KW"/>
</dbReference>
<feature type="region of interest" description="Disordered" evidence="5">
    <location>
        <begin position="533"/>
        <end position="559"/>
    </location>
</feature>
<organism evidence="8 9">
    <name type="scientific">Crocosphaera chwakensis CCY0110</name>
    <dbReference type="NCBI Taxonomy" id="391612"/>
    <lineage>
        <taxon>Bacteria</taxon>
        <taxon>Bacillati</taxon>
        <taxon>Cyanobacteriota</taxon>
        <taxon>Cyanophyceae</taxon>
        <taxon>Oscillatoriophycideae</taxon>
        <taxon>Chroococcales</taxon>
        <taxon>Aphanothecaceae</taxon>
        <taxon>Crocosphaera</taxon>
        <taxon>Crocosphaera chwakensis</taxon>
    </lineage>
</organism>
<dbReference type="InterPro" id="IPR040097">
    <property type="entry name" value="FAAL/FAAC"/>
</dbReference>
<dbReference type="InterPro" id="IPR025110">
    <property type="entry name" value="AMP-bd_C"/>
</dbReference>
<dbReference type="AlphaFoldDB" id="A3IW78"/>
<dbReference type="Pfam" id="PF23024">
    <property type="entry name" value="AMP-dom_DIP2-like"/>
    <property type="match status" value="1"/>
</dbReference>
<proteinExistence type="inferred from homology"/>
<keyword evidence="9" id="KW-1185">Reference proteome</keyword>
<evidence type="ECO:0000313" key="8">
    <source>
        <dbReference type="EMBL" id="EAZ89252.1"/>
    </source>
</evidence>
<keyword evidence="2" id="KW-0436">Ligase</keyword>
<dbReference type="GO" id="GO:0005886">
    <property type="term" value="C:plasma membrane"/>
    <property type="evidence" value="ECO:0007669"/>
    <property type="project" value="TreeGrafter"/>
</dbReference>
<evidence type="ECO:0000256" key="4">
    <source>
        <dbReference type="ARBA" id="ARBA00023098"/>
    </source>
</evidence>
<dbReference type="InterPro" id="IPR042099">
    <property type="entry name" value="ANL_N_sf"/>
</dbReference>
<feature type="compositionally biased region" description="Basic and acidic residues" evidence="5">
    <location>
        <begin position="543"/>
        <end position="556"/>
    </location>
</feature>
<dbReference type="RefSeq" id="WP_008277635.1">
    <property type="nucleotide sequence ID" value="NZ_AAXW01000049.1"/>
</dbReference>
<name>A3IW78_9CHRO</name>
<dbReference type="CDD" id="cd05931">
    <property type="entry name" value="FAAL"/>
    <property type="match status" value="1"/>
</dbReference>
<dbReference type="EMBL" id="AAXW01000049">
    <property type="protein sequence ID" value="EAZ89252.1"/>
    <property type="molecule type" value="Genomic_DNA"/>
</dbReference>
<dbReference type="Gene3D" id="3.40.50.12780">
    <property type="entry name" value="N-terminal domain of ligase-like"/>
    <property type="match status" value="1"/>
</dbReference>
<evidence type="ECO:0000259" key="6">
    <source>
        <dbReference type="Pfam" id="PF00501"/>
    </source>
</evidence>
<dbReference type="InterPro" id="IPR000873">
    <property type="entry name" value="AMP-dep_synth/lig_dom"/>
</dbReference>
<dbReference type="Gene3D" id="3.30.300.30">
    <property type="match status" value="1"/>
</dbReference>
<dbReference type="PANTHER" id="PTHR22754">
    <property type="entry name" value="DISCO-INTERACTING PROTEIN 2 DIP2 -RELATED"/>
    <property type="match status" value="1"/>
</dbReference>
<reference evidence="8 9" key="1">
    <citation type="submission" date="2007-03" db="EMBL/GenBank/DDBJ databases">
        <authorList>
            <person name="Stal L."/>
            <person name="Ferriera S."/>
            <person name="Johnson J."/>
            <person name="Kravitz S."/>
            <person name="Beeson K."/>
            <person name="Sutton G."/>
            <person name="Rogers Y.-H."/>
            <person name="Friedman R."/>
            <person name="Frazier M."/>
            <person name="Venter J.C."/>
        </authorList>
    </citation>
    <scope>NUCLEOTIDE SEQUENCE [LARGE SCALE GENOMIC DNA]</scope>
    <source>
        <strain evidence="8 9">CCY0110</strain>
    </source>
</reference>
<comment type="caution">
    <text evidence="8">The sequence shown here is derived from an EMBL/GenBank/DDBJ whole genome shotgun (WGS) entry which is preliminary data.</text>
</comment>
<evidence type="ECO:0000256" key="5">
    <source>
        <dbReference type="SAM" id="MobiDB-lite"/>
    </source>
</evidence>
<dbReference type="OrthoDB" id="428071at2"/>
<dbReference type="GO" id="GO:0070566">
    <property type="term" value="F:adenylyltransferase activity"/>
    <property type="evidence" value="ECO:0007669"/>
    <property type="project" value="TreeGrafter"/>
</dbReference>
<protein>
    <submittedName>
        <fullName evidence="8">Beta-ketoacyl synthase</fullName>
    </submittedName>
</protein>
<evidence type="ECO:0000256" key="2">
    <source>
        <dbReference type="ARBA" id="ARBA00022598"/>
    </source>
</evidence>
<feature type="domain" description="AMP-dependent synthetase/ligase" evidence="6">
    <location>
        <begin position="39"/>
        <end position="434"/>
    </location>
</feature>
<dbReference type="FunFam" id="3.40.50.12780:FF:000013">
    <property type="entry name" value="Long-chain-fatty-acid--AMP ligase FadD32"/>
    <property type="match status" value="1"/>
</dbReference>
<dbReference type="PANTHER" id="PTHR22754:SF32">
    <property type="entry name" value="DISCO-INTERACTING PROTEIN 2"/>
    <property type="match status" value="1"/>
</dbReference>
<dbReference type="SUPFAM" id="SSF56801">
    <property type="entry name" value="Acetyl-CoA synthetase-like"/>
    <property type="match status" value="1"/>
</dbReference>
<comment type="similarity">
    <text evidence="1">Belongs to the ATP-dependent AMP-binding enzyme family.</text>
</comment>
<keyword evidence="3" id="KW-0276">Fatty acid metabolism</keyword>
<evidence type="ECO:0000256" key="1">
    <source>
        <dbReference type="ARBA" id="ARBA00006432"/>
    </source>
</evidence>
<dbReference type="Proteomes" id="UP000003781">
    <property type="component" value="Unassembled WGS sequence"/>
</dbReference>
<dbReference type="PROSITE" id="PS00455">
    <property type="entry name" value="AMP_BINDING"/>
    <property type="match status" value="1"/>
</dbReference>
<evidence type="ECO:0000256" key="3">
    <source>
        <dbReference type="ARBA" id="ARBA00022832"/>
    </source>
</evidence>
<dbReference type="InterPro" id="IPR045851">
    <property type="entry name" value="AMP-bd_C_sf"/>
</dbReference>
<feature type="domain" description="AMP-binding enzyme C-terminal" evidence="7">
    <location>
        <begin position="477"/>
        <end position="513"/>
    </location>
</feature>
<sequence>MVYILDKISSLDNHFSNYYYAKNKIDFPSNLVDLLRYRAINQPHQKAYTFLKDGETESISLTYEELDLEAKNIATKMLLLGVSGERALLLYPPGIEFITAFFGCLYASIIPIPLYPPKRNQNLLRLQSVVADAGAKIALTTQNILDNIEKHFVNTPDLAALNWFTTDNYEENLAESWYPPKISSHSLAFLQYTSGSTGNPKGVMVTHENLLINSADLDQGWQHTSDSVIVTWLPTFHDMGLIYGVLQPLYKGIPCYMMSPATFLQSPVRWLQAISHYKGTHSAAPNFAYELCARKITPEQKETLDLSSWKMALNGAEPVRADVLERFAKAFSSCGFKATAFCPGYGLAEATLKVAAVRTTEEPTLYRVQTDALQENKVVEAQPQDENQQVLVGCGTTEIDTRIVIVNPDTLTPCAADEVGEIWVSGQTVAQGYWQREVETAKTFQAKLANGEGTFLRTGDLGFFKDGELFVTGRLKDVLIIRGRNHYPQDIEMTVEQCHDAIVNNRSAAFTVEVNGKEKLVITAELERRYHNRRKKVSQPALQEERRKSSDRRQAISDDPAFEMKVSKQPIGAEVVNSIKKAVCIHHGLQVHRILLLRVGTIPKTSSGKIQRYACCQGFLNNTLNVVYDSKI</sequence>
<dbReference type="Pfam" id="PF00501">
    <property type="entry name" value="AMP-binding"/>
    <property type="match status" value="1"/>
</dbReference>
<dbReference type="GO" id="GO:0006633">
    <property type="term" value="P:fatty acid biosynthetic process"/>
    <property type="evidence" value="ECO:0007669"/>
    <property type="project" value="TreeGrafter"/>
</dbReference>
<dbReference type="eggNOG" id="COG0318">
    <property type="taxonomic scope" value="Bacteria"/>
</dbReference>